<dbReference type="Pfam" id="PF12937">
    <property type="entry name" value="F-box-like"/>
    <property type="match status" value="1"/>
</dbReference>
<dbReference type="SUPFAM" id="SSF52047">
    <property type="entry name" value="RNI-like"/>
    <property type="match status" value="1"/>
</dbReference>
<name>A0A137NSU4_CONC2</name>
<evidence type="ECO:0000313" key="4">
    <source>
        <dbReference type="Proteomes" id="UP000070444"/>
    </source>
</evidence>
<dbReference type="Gene3D" id="3.80.10.10">
    <property type="entry name" value="Ribonuclease Inhibitor"/>
    <property type="match status" value="1"/>
</dbReference>
<dbReference type="EMBL" id="KQ964814">
    <property type="protein sequence ID" value="KXN65801.1"/>
    <property type="molecule type" value="Genomic_DNA"/>
</dbReference>
<dbReference type="InterPro" id="IPR032675">
    <property type="entry name" value="LRR_dom_sf"/>
</dbReference>
<organism evidence="3 4">
    <name type="scientific">Conidiobolus coronatus (strain ATCC 28846 / CBS 209.66 / NRRL 28638)</name>
    <name type="common">Delacroixia coronata</name>
    <dbReference type="NCBI Taxonomy" id="796925"/>
    <lineage>
        <taxon>Eukaryota</taxon>
        <taxon>Fungi</taxon>
        <taxon>Fungi incertae sedis</taxon>
        <taxon>Zoopagomycota</taxon>
        <taxon>Entomophthoromycotina</taxon>
        <taxon>Entomophthoromycetes</taxon>
        <taxon>Entomophthorales</taxon>
        <taxon>Ancylistaceae</taxon>
        <taxon>Conidiobolus</taxon>
    </lineage>
</organism>
<dbReference type="InterPro" id="IPR036047">
    <property type="entry name" value="F-box-like_dom_sf"/>
</dbReference>
<accession>A0A137NSU4</accession>
<dbReference type="AlphaFoldDB" id="A0A137NSU4"/>
<dbReference type="PANTHER" id="PTHR38926">
    <property type="entry name" value="F-BOX DOMAIN CONTAINING PROTEIN, EXPRESSED"/>
    <property type="match status" value="1"/>
</dbReference>
<dbReference type="Proteomes" id="UP000070444">
    <property type="component" value="Unassembled WGS sequence"/>
</dbReference>
<proteinExistence type="predicted"/>
<feature type="domain" description="F-box" evidence="2">
    <location>
        <begin position="46"/>
        <end position="75"/>
    </location>
</feature>
<feature type="compositionally biased region" description="Polar residues" evidence="1">
    <location>
        <begin position="1"/>
        <end position="13"/>
    </location>
</feature>
<dbReference type="Gene3D" id="1.20.1280.50">
    <property type="match status" value="1"/>
</dbReference>
<evidence type="ECO:0000313" key="3">
    <source>
        <dbReference type="EMBL" id="KXN65801.1"/>
    </source>
</evidence>
<feature type="region of interest" description="Disordered" evidence="1">
    <location>
        <begin position="1"/>
        <end position="33"/>
    </location>
</feature>
<sequence>MSQNKITQYFNSTDKQEPKMAKTNNKPVESKTKSGLSNDIWNLSFIMSEIFSYLDYKDLVEFNTACKKWNQLTYSRIHKGIKIFSDQYIENRARDSTLYNIYNIDREAEKCINNNAKYANLIKEFTLSVNLFPKRLTQFFETFKYLKMLTFNNVKMTEEQFVNVIKSLTRLEELRFEYTTITEITRKSIYRQPFQIPSTLKKLTIKGKCFEGNAEQFIETINSHSNLTEFTVSSGDNEIFLTPFLNHYPSLKVLDYKIDRVESYEVLYDIFEYNPQITVLRLGLKYLDDDFFSNVQDNLVDLEELCLNKQHASTERDSTVNQIFTMHTKIKKLELFLDNMSETSLDLIIKNCPELTDLKVQFPKDWRTLTKAIGARCNKLEKLTLLPHMGLGKSEMQKFYQELYEEEFLVNTHKYKDTINELTLSYFNFIDSKVEYFEQFTKLEKLNFLNQIGYGRSSLKIDPKIPLWPNYKVKTINNDRIIDVELEKC</sequence>
<reference evidence="3 4" key="1">
    <citation type="journal article" date="2015" name="Genome Biol. Evol.">
        <title>Phylogenomic analyses indicate that early fungi evolved digesting cell walls of algal ancestors of land plants.</title>
        <authorList>
            <person name="Chang Y."/>
            <person name="Wang S."/>
            <person name="Sekimoto S."/>
            <person name="Aerts A.L."/>
            <person name="Choi C."/>
            <person name="Clum A."/>
            <person name="LaButti K.M."/>
            <person name="Lindquist E.A."/>
            <person name="Yee Ngan C."/>
            <person name="Ohm R.A."/>
            <person name="Salamov A.A."/>
            <person name="Grigoriev I.V."/>
            <person name="Spatafora J.W."/>
            <person name="Berbee M.L."/>
        </authorList>
    </citation>
    <scope>NUCLEOTIDE SEQUENCE [LARGE SCALE GENOMIC DNA]</scope>
    <source>
        <strain evidence="3 4">NRRL 28638</strain>
    </source>
</reference>
<dbReference type="SUPFAM" id="SSF81383">
    <property type="entry name" value="F-box domain"/>
    <property type="match status" value="1"/>
</dbReference>
<feature type="compositionally biased region" description="Polar residues" evidence="1">
    <location>
        <begin position="22"/>
        <end position="33"/>
    </location>
</feature>
<evidence type="ECO:0000259" key="2">
    <source>
        <dbReference type="Pfam" id="PF12937"/>
    </source>
</evidence>
<evidence type="ECO:0000256" key="1">
    <source>
        <dbReference type="SAM" id="MobiDB-lite"/>
    </source>
</evidence>
<dbReference type="PANTHER" id="PTHR38926:SF5">
    <property type="entry name" value="F-BOX AND LEUCINE-RICH REPEAT PROTEIN 6"/>
    <property type="match status" value="1"/>
</dbReference>
<gene>
    <name evidence="3" type="ORF">CONCODRAFT_12506</name>
</gene>
<dbReference type="InterPro" id="IPR001810">
    <property type="entry name" value="F-box_dom"/>
</dbReference>
<dbReference type="CDD" id="cd09917">
    <property type="entry name" value="F-box_SF"/>
    <property type="match status" value="1"/>
</dbReference>
<protein>
    <recommendedName>
        <fullName evidence="2">F-box domain-containing protein</fullName>
    </recommendedName>
</protein>
<keyword evidence="4" id="KW-1185">Reference proteome</keyword>